<dbReference type="AlphaFoldDB" id="A0A1Y2SBL2"/>
<dbReference type="EMBL" id="MUBK01000059">
    <property type="protein sequence ID" value="OTA15304.1"/>
    <property type="molecule type" value="Genomic_DNA"/>
</dbReference>
<dbReference type="InterPro" id="IPR014710">
    <property type="entry name" value="RmlC-like_jellyroll"/>
</dbReference>
<evidence type="ECO:0000259" key="1">
    <source>
        <dbReference type="Pfam" id="PF07883"/>
    </source>
</evidence>
<accession>A0A1Y2SBL2</accession>
<dbReference type="Proteomes" id="UP000194204">
    <property type="component" value="Unassembled WGS sequence"/>
</dbReference>
<dbReference type="Pfam" id="PF07883">
    <property type="entry name" value="Cupin_2"/>
    <property type="match status" value="1"/>
</dbReference>
<evidence type="ECO:0000313" key="3">
    <source>
        <dbReference type="Proteomes" id="UP000194204"/>
    </source>
</evidence>
<comment type="caution">
    <text evidence="2">The sequence shown here is derived from an EMBL/GenBank/DDBJ whole genome shotgun (WGS) entry which is preliminary data.</text>
</comment>
<dbReference type="Gene3D" id="2.60.120.10">
    <property type="entry name" value="Jelly Rolls"/>
    <property type="match status" value="1"/>
</dbReference>
<dbReference type="SUPFAM" id="SSF51182">
    <property type="entry name" value="RmlC-like cupins"/>
    <property type="match status" value="1"/>
</dbReference>
<gene>
    <name evidence="2" type="ORF">Xbed_03605</name>
</gene>
<sequence length="103" mass="11870">MNIKFDFIEINNPYKLLYSMLPNQGCLEFQRDSPFKEHKWHTHSNDETLLILEGEMEVYYEEGSKICSAGDIIYLPSMKKHGSKALSNGAVYAIATEFIDFNV</sequence>
<proteinExistence type="predicted"/>
<dbReference type="RefSeq" id="WP_086114192.1">
    <property type="nucleotide sequence ID" value="NZ_CAWNHF010000166.1"/>
</dbReference>
<keyword evidence="3" id="KW-1185">Reference proteome</keyword>
<reference evidence="2 3" key="1">
    <citation type="submission" date="2017-01" db="EMBL/GenBank/DDBJ databases">
        <title>Deconstructing symbiosis and pathogenesis requirements using a combined genomic-metabolomic approach.</title>
        <authorList>
            <person name="Tobias N.J."/>
            <person name="Wolff H."/>
            <person name="Djahanschiri B."/>
            <person name="Ebersberger I."/>
            <person name="Bode H.B."/>
        </authorList>
    </citation>
    <scope>NUCLEOTIDE SEQUENCE [LARGE SCALE GENOMIC DNA]</scope>
    <source>
        <strain evidence="2 3">DSM 4764</strain>
    </source>
</reference>
<dbReference type="CDD" id="cd02208">
    <property type="entry name" value="cupin_RmlC-like"/>
    <property type="match status" value="1"/>
</dbReference>
<organism evidence="2 3">
    <name type="scientific">Xenorhabdus beddingii</name>
    <dbReference type="NCBI Taxonomy" id="40578"/>
    <lineage>
        <taxon>Bacteria</taxon>
        <taxon>Pseudomonadati</taxon>
        <taxon>Pseudomonadota</taxon>
        <taxon>Gammaproteobacteria</taxon>
        <taxon>Enterobacterales</taxon>
        <taxon>Morganellaceae</taxon>
        <taxon>Xenorhabdus</taxon>
    </lineage>
</organism>
<dbReference type="InterPro" id="IPR013096">
    <property type="entry name" value="Cupin_2"/>
</dbReference>
<feature type="domain" description="Cupin type-2" evidence="1">
    <location>
        <begin position="37"/>
        <end position="93"/>
    </location>
</feature>
<name>A0A1Y2SBL2_9GAMM</name>
<dbReference type="InterPro" id="IPR011051">
    <property type="entry name" value="RmlC_Cupin_sf"/>
</dbReference>
<dbReference type="OrthoDB" id="9811153at2"/>
<protein>
    <submittedName>
        <fullName evidence="2">Cupin</fullName>
    </submittedName>
</protein>
<dbReference type="STRING" id="40578.Xbed_03605"/>
<evidence type="ECO:0000313" key="2">
    <source>
        <dbReference type="EMBL" id="OTA15304.1"/>
    </source>
</evidence>